<dbReference type="SMART" id="SM00387">
    <property type="entry name" value="HATPase_c"/>
    <property type="match status" value="1"/>
</dbReference>
<comment type="PTM">
    <text evidence="15">Activation requires a sequential transfer of a phosphate group from a His in the primary transmitter domain, to an Asp in the receiver domain and to a His in the secondary transmitter domain.</text>
</comment>
<dbReference type="Pfam" id="PF18415">
    <property type="entry name" value="HKR_ArcB_TM"/>
    <property type="match status" value="1"/>
</dbReference>
<feature type="modified residue" description="Phosphohistidine; by autocatalysis" evidence="15">
    <location>
        <position position="292"/>
    </location>
</feature>
<evidence type="ECO:0000256" key="11">
    <source>
        <dbReference type="ARBA" id="ARBA00022989"/>
    </source>
</evidence>
<dbReference type="InterPro" id="IPR040642">
    <property type="entry name" value="HKR_ArcB_TM"/>
</dbReference>
<accession>A0A2J6UV09</accession>
<dbReference type="Pfam" id="PF01627">
    <property type="entry name" value="Hpt"/>
    <property type="match status" value="1"/>
</dbReference>
<dbReference type="SMART" id="SM00073">
    <property type="entry name" value="HPT"/>
    <property type="match status" value="1"/>
</dbReference>
<dbReference type="PRINTS" id="PR00344">
    <property type="entry name" value="BCTRLSENSOR"/>
</dbReference>
<evidence type="ECO:0000256" key="1">
    <source>
        <dbReference type="ARBA" id="ARBA00000085"/>
    </source>
</evidence>
<dbReference type="Gene3D" id="3.30.450.20">
    <property type="entry name" value="PAS domain"/>
    <property type="match status" value="1"/>
</dbReference>
<dbReference type="PANTHER" id="PTHR43047:SF72">
    <property type="entry name" value="OSMOSENSING HISTIDINE PROTEIN KINASE SLN1"/>
    <property type="match status" value="1"/>
</dbReference>
<evidence type="ECO:0000256" key="2">
    <source>
        <dbReference type="ARBA" id="ARBA00004429"/>
    </source>
</evidence>
<dbReference type="SMART" id="SM00448">
    <property type="entry name" value="REC"/>
    <property type="match status" value="1"/>
</dbReference>
<dbReference type="SUPFAM" id="SSF47226">
    <property type="entry name" value="Histidine-containing phosphotransfer domain, HPT domain"/>
    <property type="match status" value="1"/>
</dbReference>
<evidence type="ECO:0000256" key="6">
    <source>
        <dbReference type="ARBA" id="ARBA00022679"/>
    </source>
</evidence>
<keyword evidence="10 14" id="KW-0067">ATP-binding</keyword>
<dbReference type="GO" id="GO:0000155">
    <property type="term" value="F:phosphorelay sensor kinase activity"/>
    <property type="evidence" value="ECO:0007669"/>
    <property type="project" value="UniProtKB-UniRule"/>
</dbReference>
<evidence type="ECO:0000256" key="4">
    <source>
        <dbReference type="ARBA" id="ARBA00022519"/>
    </source>
</evidence>
<dbReference type="InterPro" id="IPR013656">
    <property type="entry name" value="PAS_4"/>
</dbReference>
<dbReference type="Pfam" id="PF00512">
    <property type="entry name" value="HisKA"/>
    <property type="match status" value="1"/>
</dbReference>
<evidence type="ECO:0000256" key="15">
    <source>
        <dbReference type="PIRSR" id="PIRSR003182-50"/>
    </source>
</evidence>
<dbReference type="Proteomes" id="UP000244080">
    <property type="component" value="Unassembled WGS sequence"/>
</dbReference>
<evidence type="ECO:0000259" key="24">
    <source>
        <dbReference type="PROSITE" id="PS50894"/>
    </source>
</evidence>
<organism evidence="25 26">
    <name type="scientific">Vibrio splendidus</name>
    <dbReference type="NCBI Taxonomy" id="29497"/>
    <lineage>
        <taxon>Bacteria</taxon>
        <taxon>Pseudomonadati</taxon>
        <taxon>Pseudomonadota</taxon>
        <taxon>Gammaproteobacteria</taxon>
        <taxon>Vibrionales</taxon>
        <taxon>Vibrionaceae</taxon>
        <taxon>Vibrio</taxon>
    </lineage>
</organism>
<dbReference type="CDD" id="cd17546">
    <property type="entry name" value="REC_hyHK_CKI1_RcsC-like"/>
    <property type="match status" value="1"/>
</dbReference>
<comment type="catalytic activity">
    <reaction evidence="1 14">
        <text>ATP + protein L-histidine = ADP + protein N-phospho-L-histidine.</text>
        <dbReference type="EC" id="2.7.13.3"/>
    </reaction>
</comment>
<dbReference type="Pfam" id="PF02518">
    <property type="entry name" value="HATPase_c"/>
    <property type="match status" value="1"/>
</dbReference>
<dbReference type="Gene3D" id="3.40.50.2300">
    <property type="match status" value="1"/>
</dbReference>
<keyword evidence="4 14" id="KW-0997">Cell inner membrane</keyword>
<feature type="domain" description="HPt" evidence="24">
    <location>
        <begin position="716"/>
        <end position="809"/>
    </location>
</feature>
<keyword evidence="14" id="KW-0547">Nucleotide-binding</keyword>
<feature type="domain" description="PAS" evidence="22">
    <location>
        <begin position="153"/>
        <end position="223"/>
    </location>
</feature>
<dbReference type="InterPro" id="IPR000014">
    <property type="entry name" value="PAS"/>
</dbReference>
<dbReference type="GO" id="GO:0009927">
    <property type="term" value="F:histidine phosphotransfer kinase activity"/>
    <property type="evidence" value="ECO:0007669"/>
    <property type="project" value="TreeGrafter"/>
</dbReference>
<evidence type="ECO:0000256" key="9">
    <source>
        <dbReference type="ARBA" id="ARBA00022801"/>
    </source>
</evidence>
<keyword evidence="13 14" id="KW-0472">Membrane</keyword>
<dbReference type="Gene3D" id="1.10.287.130">
    <property type="match status" value="1"/>
</dbReference>
<dbReference type="FunFam" id="3.30.565.10:FF:000010">
    <property type="entry name" value="Sensor histidine kinase RcsC"/>
    <property type="match status" value="1"/>
</dbReference>
<gene>
    <name evidence="25" type="ORF">CWO36_03945</name>
</gene>
<dbReference type="Pfam" id="PF08448">
    <property type="entry name" value="PAS_4"/>
    <property type="match status" value="1"/>
</dbReference>
<evidence type="ECO:0000256" key="3">
    <source>
        <dbReference type="ARBA" id="ARBA00022475"/>
    </source>
</evidence>
<dbReference type="Gene3D" id="3.30.565.10">
    <property type="entry name" value="Histidine kinase-like ATPase, C-terminal domain"/>
    <property type="match status" value="1"/>
</dbReference>
<dbReference type="InterPro" id="IPR036641">
    <property type="entry name" value="HPT_dom_sf"/>
</dbReference>
<feature type="domain" description="Response regulatory" evidence="21">
    <location>
        <begin position="528"/>
        <end position="642"/>
    </location>
</feature>
<reference evidence="25 26" key="1">
    <citation type="submission" date="2017-11" db="EMBL/GenBank/DDBJ databases">
        <title>Population delineation of vibrios coincides with oyster pathogenicity.</title>
        <authorList>
            <person name="Bruto M."/>
            <person name="Labreuche Y."/>
            <person name="James A."/>
            <person name="Piel D."/>
            <person name="Chenivesse S."/>
            <person name="Petton B."/>
            <person name="Polz M.F."/>
            <person name="Le Roux F."/>
        </authorList>
    </citation>
    <scope>NUCLEOTIDE SEQUENCE [LARGE SCALE GENOMIC DNA]</scope>
    <source>
        <strain evidence="25 26">1F_55</strain>
    </source>
</reference>
<evidence type="ECO:0000259" key="20">
    <source>
        <dbReference type="PROSITE" id="PS50109"/>
    </source>
</evidence>
<dbReference type="EMBL" id="PIGA01000005">
    <property type="protein sequence ID" value="PTP21938.1"/>
    <property type="molecule type" value="Genomic_DNA"/>
</dbReference>
<comment type="subcellular location">
    <subcellularLocation>
        <location evidence="2 14">Cell inner membrane</location>
        <topology evidence="2 14">Multi-pass membrane protein</topology>
    </subcellularLocation>
</comment>
<dbReference type="PROSITE" id="PS50109">
    <property type="entry name" value="HIS_KIN"/>
    <property type="match status" value="1"/>
</dbReference>
<dbReference type="InterPro" id="IPR014409">
    <property type="entry name" value="Sig_transdc_His_kin_hyb_ArcB"/>
</dbReference>
<evidence type="ECO:0000256" key="12">
    <source>
        <dbReference type="ARBA" id="ARBA00023012"/>
    </source>
</evidence>
<dbReference type="CDD" id="cd00130">
    <property type="entry name" value="PAS"/>
    <property type="match status" value="1"/>
</dbReference>
<dbReference type="InterPro" id="IPR000700">
    <property type="entry name" value="PAS-assoc_C"/>
</dbReference>
<dbReference type="PROSITE" id="PS50110">
    <property type="entry name" value="RESPONSE_REGULATORY"/>
    <property type="match status" value="1"/>
</dbReference>
<keyword evidence="18" id="KW-0175">Coiled coil</keyword>
<evidence type="ECO:0000256" key="8">
    <source>
        <dbReference type="ARBA" id="ARBA00022777"/>
    </source>
</evidence>
<feature type="modified residue" description="Phosphohistidine" evidence="15 16">
    <location>
        <position position="755"/>
    </location>
</feature>
<dbReference type="InterPro" id="IPR004358">
    <property type="entry name" value="Sig_transdc_His_kin-like_C"/>
</dbReference>
<evidence type="ECO:0000313" key="26">
    <source>
        <dbReference type="Proteomes" id="UP000244080"/>
    </source>
</evidence>
<dbReference type="GO" id="GO:0005524">
    <property type="term" value="F:ATP binding"/>
    <property type="evidence" value="ECO:0007669"/>
    <property type="project" value="UniProtKB-UniRule"/>
</dbReference>
<keyword evidence="14" id="KW-0804">Transcription</keyword>
<dbReference type="SUPFAM" id="SSF55874">
    <property type="entry name" value="ATPase domain of HSP90 chaperone/DNA topoisomerase II/histidine kinase"/>
    <property type="match status" value="1"/>
</dbReference>
<feature type="coiled-coil region" evidence="18">
    <location>
        <begin position="80"/>
        <end position="135"/>
    </location>
</feature>
<dbReference type="SUPFAM" id="SSF55785">
    <property type="entry name" value="PYP-like sensor domain (PAS domain)"/>
    <property type="match status" value="1"/>
</dbReference>
<proteinExistence type="predicted"/>
<protein>
    <recommendedName>
        <fullName evidence="14">Aerobic respiration control sensor protein</fullName>
        <ecNumber evidence="14">2.7.13.3</ecNumber>
    </recommendedName>
</protein>
<dbReference type="InterPro" id="IPR027460">
    <property type="entry name" value="ArcB_TM_sf"/>
</dbReference>
<feature type="domain" description="Histidine kinase" evidence="20">
    <location>
        <begin position="289"/>
        <end position="510"/>
    </location>
</feature>
<evidence type="ECO:0000256" key="16">
    <source>
        <dbReference type="PROSITE-ProRule" id="PRU00110"/>
    </source>
</evidence>
<dbReference type="SMART" id="SM00388">
    <property type="entry name" value="HisKA"/>
    <property type="match status" value="1"/>
</dbReference>
<keyword evidence="6 14" id="KW-0808">Transferase</keyword>
<dbReference type="SUPFAM" id="SSF47384">
    <property type="entry name" value="Homodimeric domain of signal transducing histidine kinase"/>
    <property type="match status" value="1"/>
</dbReference>
<dbReference type="InterPro" id="IPR011006">
    <property type="entry name" value="CheY-like_superfamily"/>
</dbReference>
<dbReference type="Gene3D" id="1.10.287.970">
    <property type="entry name" value="His Kinase A (phosphoacceptor) domain"/>
    <property type="match status" value="1"/>
</dbReference>
<dbReference type="Gene3D" id="1.20.120.160">
    <property type="entry name" value="HPT domain"/>
    <property type="match status" value="1"/>
</dbReference>
<dbReference type="Pfam" id="PF00072">
    <property type="entry name" value="Response_reg"/>
    <property type="match status" value="1"/>
</dbReference>
<dbReference type="InterPro" id="IPR003661">
    <property type="entry name" value="HisK_dim/P_dom"/>
</dbReference>
<evidence type="ECO:0000256" key="18">
    <source>
        <dbReference type="SAM" id="Coils"/>
    </source>
</evidence>
<dbReference type="InterPro" id="IPR008207">
    <property type="entry name" value="Sig_transdc_His_kin_Hpt_dom"/>
</dbReference>
<evidence type="ECO:0000256" key="19">
    <source>
        <dbReference type="SAM" id="Phobius"/>
    </source>
</evidence>
<dbReference type="PROSITE" id="PS50112">
    <property type="entry name" value="PAS"/>
    <property type="match status" value="1"/>
</dbReference>
<dbReference type="PROSITE" id="PS50113">
    <property type="entry name" value="PAC"/>
    <property type="match status" value="1"/>
</dbReference>
<dbReference type="PANTHER" id="PTHR43047">
    <property type="entry name" value="TWO-COMPONENT HISTIDINE PROTEIN KINASE"/>
    <property type="match status" value="1"/>
</dbReference>
<evidence type="ECO:0000259" key="21">
    <source>
        <dbReference type="PROSITE" id="PS50110"/>
    </source>
</evidence>
<keyword evidence="7 19" id="KW-0812">Transmembrane</keyword>
<evidence type="ECO:0000256" key="10">
    <source>
        <dbReference type="ARBA" id="ARBA00022840"/>
    </source>
</evidence>
<keyword evidence="11 19" id="KW-1133">Transmembrane helix</keyword>
<dbReference type="GO" id="GO:0005886">
    <property type="term" value="C:plasma membrane"/>
    <property type="evidence" value="ECO:0007669"/>
    <property type="project" value="UniProtKB-SubCell"/>
</dbReference>
<evidence type="ECO:0000256" key="13">
    <source>
        <dbReference type="ARBA" id="ARBA00023136"/>
    </source>
</evidence>
<dbReference type="InterPro" id="IPR005467">
    <property type="entry name" value="His_kinase_dom"/>
</dbReference>
<dbReference type="CDD" id="cd16922">
    <property type="entry name" value="HATPase_EvgS-ArcB-TorS-like"/>
    <property type="match status" value="1"/>
</dbReference>
<name>A0A2J6UV09_VIBSP</name>
<evidence type="ECO:0000256" key="14">
    <source>
        <dbReference type="PIRNR" id="PIRNR003182"/>
    </source>
</evidence>
<evidence type="ECO:0000256" key="17">
    <source>
        <dbReference type="PROSITE-ProRule" id="PRU00169"/>
    </source>
</evidence>
<dbReference type="CDD" id="cd00082">
    <property type="entry name" value="HisKA"/>
    <property type="match status" value="1"/>
</dbReference>
<dbReference type="EC" id="2.7.13.3" evidence="14"/>
<dbReference type="NCBIfam" id="NF008302">
    <property type="entry name" value="PRK11091.1"/>
    <property type="match status" value="1"/>
</dbReference>
<comment type="caution">
    <text evidence="25">The sequence shown here is derived from an EMBL/GenBank/DDBJ whole genome shotgun (WGS) entry which is preliminary data.</text>
</comment>
<feature type="modified residue" description="4-aspartylphosphate" evidence="15 17">
    <location>
        <position position="577"/>
    </location>
</feature>
<dbReference type="AlphaFoldDB" id="A0A2J6UV09"/>
<evidence type="ECO:0000259" key="23">
    <source>
        <dbReference type="PROSITE" id="PS50113"/>
    </source>
</evidence>
<dbReference type="GO" id="GO:0016787">
    <property type="term" value="F:hydrolase activity"/>
    <property type="evidence" value="ECO:0007669"/>
    <property type="project" value="UniProtKB-KW"/>
</dbReference>
<dbReference type="InterPro" id="IPR036890">
    <property type="entry name" value="HATPase_C_sf"/>
</dbReference>
<dbReference type="SUPFAM" id="SSF52172">
    <property type="entry name" value="CheY-like"/>
    <property type="match status" value="1"/>
</dbReference>
<dbReference type="PROSITE" id="PS50894">
    <property type="entry name" value="HPT"/>
    <property type="match status" value="1"/>
</dbReference>
<dbReference type="SMART" id="SM00091">
    <property type="entry name" value="PAS"/>
    <property type="match status" value="1"/>
</dbReference>
<evidence type="ECO:0000256" key="5">
    <source>
        <dbReference type="ARBA" id="ARBA00022553"/>
    </source>
</evidence>
<dbReference type="InterPro" id="IPR035965">
    <property type="entry name" value="PAS-like_dom_sf"/>
</dbReference>
<dbReference type="NCBIfam" id="TIGR00229">
    <property type="entry name" value="sensory_box"/>
    <property type="match status" value="1"/>
</dbReference>
<evidence type="ECO:0000259" key="22">
    <source>
        <dbReference type="PROSITE" id="PS50112"/>
    </source>
</evidence>
<dbReference type="PIRSF" id="PIRSF003182">
    <property type="entry name" value="ArcB"/>
    <property type="match status" value="1"/>
</dbReference>
<feature type="transmembrane region" description="Helical" evidence="19">
    <location>
        <begin position="58"/>
        <end position="77"/>
    </location>
</feature>
<keyword evidence="14" id="KW-0805">Transcription regulation</keyword>
<keyword evidence="8 14" id="KW-0418">Kinase</keyword>
<keyword evidence="12 14" id="KW-0902">Two-component regulatory system</keyword>
<dbReference type="InterPro" id="IPR003594">
    <property type="entry name" value="HATPase_dom"/>
</dbReference>
<evidence type="ECO:0000256" key="7">
    <source>
        <dbReference type="ARBA" id="ARBA00022692"/>
    </source>
</evidence>
<keyword evidence="3 14" id="KW-1003">Cell membrane</keyword>
<dbReference type="RefSeq" id="WP_017087518.1">
    <property type="nucleotide sequence ID" value="NZ_CAWNTD010000058.1"/>
</dbReference>
<dbReference type="InterPro" id="IPR036097">
    <property type="entry name" value="HisK_dim/P_sf"/>
</dbReference>
<keyword evidence="9" id="KW-0378">Hydrolase</keyword>
<feature type="transmembrane region" description="Helical" evidence="19">
    <location>
        <begin position="20"/>
        <end position="46"/>
    </location>
</feature>
<dbReference type="CDD" id="cd00088">
    <property type="entry name" value="HPT"/>
    <property type="match status" value="1"/>
</dbReference>
<dbReference type="InterPro" id="IPR001789">
    <property type="entry name" value="Sig_transdc_resp-reg_receiver"/>
</dbReference>
<sequence length="813" mass="91558">MKPMKNLAQYYVDLLVKLGIVRFSILLALALVALAVVVQVGITLALKGNVDDIDIVRSVFFGLVITPWAVYFLSVVVDQLEESRQRLAKLVSKLGDMRERDQELNNKLQLNIEKLNQEIEEREKAEEARAEAMHDLENEVFQRERTQLELAERTALLRSFIDASPDLIYYRNEDGVFSGCNRAVEELTGKTEKDLVGLTPWDVYSKEIAQQVVETDKKVFADNQALTYDQWLEYPDGRKSYFELRKVPFYSKEGRHLGLVGFGRDITERKEHQESLEKASRDKTTFISTISHELRTPLNGIIGLSRMLLDSQLTTEQRKQMQTIKVSAVTLGNIFNDIIDMDKFDRRKLELFPTPLNFEDFVVEIESISALMAEQKGLRFDLERLSDLPAAVEVDGTRLRQVLWNLVSNAMKFTKDGGVVMTVSAEIDGDFANITMEVEDTGIGIPESEIEKIFAMYYQVKSGTDNLHAVGTGIGLAVSQQLINMMDGHIEVTSEEGFGSTFTVSIRVPVNHDTQALIKTPRKQSNLKIFMVEDIELNITVARSLLESLGHEVTVVMTGKEAQIVFNPKDYDLVLLDIQLPDMTGFDIAQYYREKYSKLPPLVALTANVLNNKQEYFQKGMDEAISKPLSVRAIQDVISDLIEDAPEVIEKAKGIDTAKDVEKVTGIEKVTGVKKVTGAEKVVGVKKVTASKPALSTIDTSLLDIDMLESYVDIVGSKPVLDSIVMFEDMMPEYMEILNSNMVAKDQDSIVSEAHKIKGAAGSIGLKRIQQVAQKAQSPDMPAWWENISDWVDEINNEYQNDIEVLKSWLNQR</sequence>
<feature type="domain" description="PAC" evidence="23">
    <location>
        <begin position="226"/>
        <end position="278"/>
    </location>
</feature>
<keyword evidence="5 15" id="KW-0597">Phosphoprotein</keyword>
<evidence type="ECO:0000313" key="25">
    <source>
        <dbReference type="EMBL" id="PTP21938.1"/>
    </source>
</evidence>